<comment type="caution">
    <text evidence="1">The sequence shown here is derived from an EMBL/GenBank/DDBJ whole genome shotgun (WGS) entry which is preliminary data.</text>
</comment>
<name>A0A3D9BS24_9FLAO</name>
<dbReference type="AlphaFoldDB" id="A0A3D9BS24"/>
<proteinExistence type="predicted"/>
<gene>
    <name evidence="1" type="ORF">DRF62_04030</name>
</gene>
<sequence length="66" mass="7467">MAENNIEVKRVDLFKLAELIHQSATEILFLVGWEIVPIKTNNKLGACQSFQFLFYSSSFCRGNGAK</sequence>
<reference evidence="1 2" key="1">
    <citation type="journal article" date="2006" name="Int. J. Syst. Evol. Microbiol.">
        <title>Chryseobacterium piscium sp. nov., isolated from fish of the South Atlantic Ocean off South Africa.</title>
        <authorList>
            <person name="de Beer H."/>
            <person name="Hugo C.J."/>
            <person name="Jooste P.J."/>
            <person name="Vancanneyt M."/>
            <person name="Coenye T."/>
            <person name="Vandamme P."/>
        </authorList>
    </citation>
    <scope>NUCLEOTIDE SEQUENCE [LARGE SCALE GENOMIC DNA]</scope>
    <source>
        <strain evidence="1 2">CCUG 51923</strain>
    </source>
</reference>
<accession>A0A3D9BS24</accession>
<dbReference type="Proteomes" id="UP000256512">
    <property type="component" value="Unassembled WGS sequence"/>
</dbReference>
<organism evidence="1 2">
    <name type="scientific">Chryseobacterium piscium</name>
    <dbReference type="NCBI Taxonomy" id="333702"/>
    <lineage>
        <taxon>Bacteria</taxon>
        <taxon>Pseudomonadati</taxon>
        <taxon>Bacteroidota</taxon>
        <taxon>Flavobacteriia</taxon>
        <taxon>Flavobacteriales</taxon>
        <taxon>Weeksellaceae</taxon>
        <taxon>Chryseobacterium group</taxon>
        <taxon>Chryseobacterium</taxon>
    </lineage>
</organism>
<dbReference type="EMBL" id="QNVS01000007">
    <property type="protein sequence ID" value="REC56242.1"/>
    <property type="molecule type" value="Genomic_DNA"/>
</dbReference>
<protein>
    <submittedName>
        <fullName evidence="1">Uncharacterized protein</fullName>
    </submittedName>
</protein>
<dbReference type="RefSeq" id="WP_115949187.1">
    <property type="nucleotide sequence ID" value="NZ_QNVS01000007.1"/>
</dbReference>
<keyword evidence="2" id="KW-1185">Reference proteome</keyword>
<evidence type="ECO:0000313" key="2">
    <source>
        <dbReference type="Proteomes" id="UP000256512"/>
    </source>
</evidence>
<evidence type="ECO:0000313" key="1">
    <source>
        <dbReference type="EMBL" id="REC56242.1"/>
    </source>
</evidence>